<evidence type="ECO:0000313" key="1">
    <source>
        <dbReference type="EMBL" id="ANC48461.1"/>
    </source>
</evidence>
<geneLocation type="plasmid" evidence="1">
    <name>LM6771</name>
</geneLocation>
<name>A0A161IS39_ECOLX</name>
<protein>
    <submittedName>
        <fullName evidence="1">Uncharacterized protein</fullName>
    </submittedName>
</protein>
<organism evidence="1">
    <name type="scientific">Escherichia coli</name>
    <dbReference type="NCBI Taxonomy" id="562"/>
    <lineage>
        <taxon>Bacteria</taxon>
        <taxon>Pseudomonadati</taxon>
        <taxon>Pseudomonadota</taxon>
        <taxon>Gammaproteobacteria</taxon>
        <taxon>Enterobacterales</taxon>
        <taxon>Enterobacteriaceae</taxon>
        <taxon>Escherichia</taxon>
    </lineage>
</organism>
<dbReference type="AlphaFoldDB" id="A0A161IS39"/>
<keyword evidence="1" id="KW-0614">Plasmid</keyword>
<dbReference type="EMBL" id="KX009507">
    <property type="protein sequence ID" value="ANC48461.1"/>
    <property type="molecule type" value="Genomic_DNA"/>
</dbReference>
<sequence length="37" mass="4032">MISLLNKDLFKEVKSVLQLVLTTIAGDFISSFADNCG</sequence>
<reference evidence="1" key="1">
    <citation type="submission" date="2016-03" db="EMBL/GenBank/DDBJ databases">
        <title>LM6771 plasmid from MDR Escherichia coli 06K2206 isolate.</title>
        <authorList>
            <person name="Kang H.-Y."/>
            <person name="Kim S."/>
            <person name="Kim J."/>
        </authorList>
    </citation>
    <scope>NUCLEOTIDE SEQUENCE</scope>
    <source>
        <strain evidence="1">06K2206</strain>
        <plasmid evidence="1">LM6771</plasmid>
    </source>
</reference>
<accession>A0A161IS39</accession>
<proteinExistence type="predicted"/>